<dbReference type="InterPro" id="IPR022998">
    <property type="entry name" value="ThiamineP_synth_TenI"/>
</dbReference>
<feature type="binding site" evidence="9">
    <location>
        <position position="69"/>
    </location>
    <ligand>
        <name>Mg(2+)</name>
        <dbReference type="ChEBI" id="CHEBI:18420"/>
    </ligand>
</feature>
<keyword evidence="3 9" id="KW-0479">Metal-binding</keyword>
<comment type="caution">
    <text evidence="13">The sequence shown here is derived from an EMBL/GenBank/DDBJ whole genome shotgun (WGS) entry which is preliminary data.</text>
</comment>
<dbReference type="PANTHER" id="PTHR20857:SF15">
    <property type="entry name" value="THIAMINE-PHOSPHATE SYNTHASE"/>
    <property type="match status" value="1"/>
</dbReference>
<organism evidence="13 14">
    <name type="scientific">Nitrospira defluvii</name>
    <dbReference type="NCBI Taxonomy" id="330214"/>
    <lineage>
        <taxon>Bacteria</taxon>
        <taxon>Pseudomonadati</taxon>
        <taxon>Nitrospirota</taxon>
        <taxon>Nitrospiria</taxon>
        <taxon>Nitrospirales</taxon>
        <taxon>Nitrospiraceae</taxon>
        <taxon>Nitrospira</taxon>
    </lineage>
</organism>
<feature type="binding site" evidence="9">
    <location>
        <position position="136"/>
    </location>
    <ligand>
        <name>4-amino-2-methyl-5-(diphosphooxymethyl)pyrimidine</name>
        <dbReference type="ChEBI" id="CHEBI:57841"/>
    </ligand>
</feature>
<dbReference type="EMBL" id="CAJNBJ010000021">
    <property type="protein sequence ID" value="CAE6803079.1"/>
    <property type="molecule type" value="Genomic_DNA"/>
</dbReference>
<comment type="function">
    <text evidence="9">Condenses 4-methyl-5-(beta-hydroxyethyl)thiazole monophosphate (THZ-P) and 2-methyl-4-amino-5-hydroxymethyl pyrimidine pyrophosphate (HMP-PP) to form thiamine monophosphate (TMP).</text>
</comment>
<keyword evidence="4 9" id="KW-0460">Magnesium</keyword>
<comment type="catalytic activity">
    <reaction evidence="6 9 10">
        <text>4-methyl-5-(2-phosphooxyethyl)-thiazole + 4-amino-2-methyl-5-(diphosphooxymethyl)pyrimidine + H(+) = thiamine phosphate + diphosphate</text>
        <dbReference type="Rhea" id="RHEA:22328"/>
        <dbReference type="ChEBI" id="CHEBI:15378"/>
        <dbReference type="ChEBI" id="CHEBI:33019"/>
        <dbReference type="ChEBI" id="CHEBI:37575"/>
        <dbReference type="ChEBI" id="CHEBI:57841"/>
        <dbReference type="ChEBI" id="CHEBI:58296"/>
        <dbReference type="EC" id="2.5.1.3"/>
    </reaction>
</comment>
<dbReference type="EC" id="2.5.1.3" evidence="9"/>
<dbReference type="RefSeq" id="WP_213044319.1">
    <property type="nucleotide sequence ID" value="NZ_CAJNBJ010000021.1"/>
</dbReference>
<evidence type="ECO:0000256" key="2">
    <source>
        <dbReference type="ARBA" id="ARBA00022679"/>
    </source>
</evidence>
<keyword evidence="14" id="KW-1185">Reference proteome</keyword>
<evidence type="ECO:0000256" key="9">
    <source>
        <dbReference type="HAMAP-Rule" id="MF_00097"/>
    </source>
</evidence>
<keyword evidence="2 9" id="KW-0808">Transferase</keyword>
<feature type="binding site" evidence="9">
    <location>
        <begin position="184"/>
        <end position="185"/>
    </location>
    <ligand>
        <name>2-[(2R,5Z)-2-carboxy-4-methylthiazol-5(2H)-ylidene]ethyl phosphate</name>
        <dbReference type="ChEBI" id="CHEBI:62899"/>
    </ligand>
</feature>
<evidence type="ECO:0000256" key="1">
    <source>
        <dbReference type="ARBA" id="ARBA00005165"/>
    </source>
</evidence>
<feature type="binding site" evidence="9">
    <location>
        <begin position="133"/>
        <end position="135"/>
    </location>
    <ligand>
        <name>2-[(2R,5Z)-2-carboxy-4-methylthiazol-5(2H)-ylidene]ethyl phosphate</name>
        <dbReference type="ChEBI" id="CHEBI:62899"/>
    </ligand>
</feature>
<dbReference type="Pfam" id="PF02581">
    <property type="entry name" value="TMP-TENI"/>
    <property type="match status" value="1"/>
</dbReference>
<evidence type="ECO:0000256" key="10">
    <source>
        <dbReference type="RuleBase" id="RU003826"/>
    </source>
</evidence>
<feature type="binding site" evidence="9">
    <location>
        <position position="107"/>
    </location>
    <ligand>
        <name>4-amino-2-methyl-5-(diphosphooxymethyl)pyrimidine</name>
        <dbReference type="ChEBI" id="CHEBI:57841"/>
    </ligand>
</feature>
<dbReference type="InterPro" id="IPR034291">
    <property type="entry name" value="TMP_synthase"/>
</dbReference>
<accession>A0ABN7MHL9</accession>
<feature type="binding site" evidence="9">
    <location>
        <position position="68"/>
    </location>
    <ligand>
        <name>4-amino-2-methyl-5-(diphosphooxymethyl)pyrimidine</name>
        <dbReference type="ChEBI" id="CHEBI:57841"/>
    </ligand>
</feature>
<evidence type="ECO:0000256" key="7">
    <source>
        <dbReference type="ARBA" id="ARBA00047851"/>
    </source>
</evidence>
<keyword evidence="5 9" id="KW-0784">Thiamine biosynthesis</keyword>
<dbReference type="HAMAP" id="MF_00097">
    <property type="entry name" value="TMP_synthase"/>
    <property type="match status" value="1"/>
</dbReference>
<proteinExistence type="inferred from homology"/>
<dbReference type="PANTHER" id="PTHR20857">
    <property type="entry name" value="THIAMINE-PHOSPHATE PYROPHOSPHORYLASE"/>
    <property type="match status" value="1"/>
</dbReference>
<dbReference type="SUPFAM" id="SSF51391">
    <property type="entry name" value="Thiamin phosphate synthase"/>
    <property type="match status" value="1"/>
</dbReference>
<name>A0ABN7MHL9_9BACT</name>
<dbReference type="InterPro" id="IPR013785">
    <property type="entry name" value="Aldolase_TIM"/>
</dbReference>
<dbReference type="Proteomes" id="UP000675880">
    <property type="component" value="Unassembled WGS sequence"/>
</dbReference>
<evidence type="ECO:0000256" key="5">
    <source>
        <dbReference type="ARBA" id="ARBA00022977"/>
    </source>
</evidence>
<dbReference type="CDD" id="cd00564">
    <property type="entry name" value="TMP_TenI"/>
    <property type="match status" value="1"/>
</dbReference>
<feature type="binding site" evidence="9">
    <location>
        <position position="164"/>
    </location>
    <ligand>
        <name>2-[(2R,5Z)-2-carboxy-4-methylthiazol-5(2H)-ylidene]ethyl phosphate</name>
        <dbReference type="ChEBI" id="CHEBI:62899"/>
    </ligand>
</feature>
<reference evidence="13 14" key="1">
    <citation type="submission" date="2021-02" db="EMBL/GenBank/DDBJ databases">
        <authorList>
            <person name="Han P."/>
        </authorList>
    </citation>
    <scope>NUCLEOTIDE SEQUENCE [LARGE SCALE GENOMIC DNA]</scope>
    <source>
        <strain evidence="13">Candidatus Nitrospira sp. ZN2</strain>
    </source>
</reference>
<evidence type="ECO:0000256" key="4">
    <source>
        <dbReference type="ARBA" id="ARBA00022842"/>
    </source>
</evidence>
<dbReference type="Gene3D" id="3.20.20.70">
    <property type="entry name" value="Aldolase class I"/>
    <property type="match status" value="1"/>
</dbReference>
<evidence type="ECO:0000256" key="3">
    <source>
        <dbReference type="ARBA" id="ARBA00022723"/>
    </source>
</evidence>
<evidence type="ECO:0000313" key="13">
    <source>
        <dbReference type="EMBL" id="CAE6803079.1"/>
    </source>
</evidence>
<evidence type="ECO:0000313" key="14">
    <source>
        <dbReference type="Proteomes" id="UP000675880"/>
    </source>
</evidence>
<gene>
    <name evidence="9 13" type="primary">thiE</name>
    <name evidence="13" type="ORF">NSPZN2_80161</name>
</gene>
<protein>
    <recommendedName>
        <fullName evidence="9">Thiamine-phosphate synthase</fullName>
        <shortName evidence="9">TP synthase</shortName>
        <shortName evidence="9">TPS</shortName>
        <ecNumber evidence="9">2.5.1.3</ecNumber>
    </recommendedName>
    <alternativeName>
        <fullName evidence="9">Thiamine-phosphate pyrophosphorylase</fullName>
        <shortName evidence="9">TMP pyrophosphorylase</shortName>
        <shortName evidence="9">TMP-PPase</shortName>
    </alternativeName>
</protein>
<comment type="catalytic activity">
    <reaction evidence="7 9 10">
        <text>2-(2-carboxy-4-methylthiazol-5-yl)ethyl phosphate + 4-amino-2-methyl-5-(diphosphooxymethyl)pyrimidine + 2 H(+) = thiamine phosphate + CO2 + diphosphate</text>
        <dbReference type="Rhea" id="RHEA:47848"/>
        <dbReference type="ChEBI" id="CHEBI:15378"/>
        <dbReference type="ChEBI" id="CHEBI:16526"/>
        <dbReference type="ChEBI" id="CHEBI:33019"/>
        <dbReference type="ChEBI" id="CHEBI:37575"/>
        <dbReference type="ChEBI" id="CHEBI:57841"/>
        <dbReference type="ChEBI" id="CHEBI:62890"/>
        <dbReference type="EC" id="2.5.1.3"/>
    </reaction>
</comment>
<comment type="pathway">
    <text evidence="1 9 11">Cofactor biosynthesis; thiamine diphosphate biosynthesis; thiamine phosphate from 4-amino-2-methyl-5-diphosphomethylpyrimidine and 4-methyl-5-(2-phosphoethyl)-thiazole: step 1/1.</text>
</comment>
<dbReference type="GO" id="GO:0004789">
    <property type="term" value="F:thiamine-phosphate diphosphorylase activity"/>
    <property type="evidence" value="ECO:0007669"/>
    <property type="project" value="UniProtKB-EC"/>
</dbReference>
<sequence>MPAVDFRLYLVTDRHQTAGRPLLSVLREAVSAGVRAVQLRERDLPIRDLRVVAGELQTELRQAKLFINDRVDLALALSAHGVHLRESSLPVAVVRGLLQPSQLLGASVHSIEGALAAEQQGADFVVLGPIHDTPSKREYGAPLGLAALERAARSVRIPIFAIGGMTADRARDARQAGAFGVAVLSSILSAADVGQATTSLLSALEHE</sequence>
<evidence type="ECO:0000259" key="12">
    <source>
        <dbReference type="Pfam" id="PF02581"/>
    </source>
</evidence>
<dbReference type="InterPro" id="IPR036206">
    <property type="entry name" value="ThiamineP_synth_sf"/>
</dbReference>
<evidence type="ECO:0000256" key="8">
    <source>
        <dbReference type="ARBA" id="ARBA00047883"/>
    </source>
</evidence>
<dbReference type="NCBIfam" id="TIGR00693">
    <property type="entry name" value="thiE"/>
    <property type="match status" value="1"/>
</dbReference>
<evidence type="ECO:0000256" key="6">
    <source>
        <dbReference type="ARBA" id="ARBA00047334"/>
    </source>
</evidence>
<evidence type="ECO:0000256" key="11">
    <source>
        <dbReference type="RuleBase" id="RU004253"/>
    </source>
</evidence>
<comment type="similarity">
    <text evidence="9 10">Belongs to the thiamine-phosphate synthase family.</text>
</comment>
<comment type="cofactor">
    <cofactor evidence="9">
        <name>Mg(2+)</name>
        <dbReference type="ChEBI" id="CHEBI:18420"/>
    </cofactor>
    <text evidence="9">Binds 1 Mg(2+) ion per subunit.</text>
</comment>
<feature type="domain" description="Thiamine phosphate synthase/TenI" evidence="12">
    <location>
        <begin position="8"/>
        <end position="187"/>
    </location>
</feature>
<comment type="catalytic activity">
    <reaction evidence="8 9 10">
        <text>2-[(2R,5Z)-2-carboxy-4-methylthiazol-5(2H)-ylidene]ethyl phosphate + 4-amino-2-methyl-5-(diphosphooxymethyl)pyrimidine + 2 H(+) = thiamine phosphate + CO2 + diphosphate</text>
        <dbReference type="Rhea" id="RHEA:47844"/>
        <dbReference type="ChEBI" id="CHEBI:15378"/>
        <dbReference type="ChEBI" id="CHEBI:16526"/>
        <dbReference type="ChEBI" id="CHEBI:33019"/>
        <dbReference type="ChEBI" id="CHEBI:37575"/>
        <dbReference type="ChEBI" id="CHEBI:57841"/>
        <dbReference type="ChEBI" id="CHEBI:62899"/>
        <dbReference type="EC" id="2.5.1.3"/>
    </reaction>
</comment>
<comment type="caution">
    <text evidence="9">Lacks conserved residue(s) required for the propagation of feature annotation.</text>
</comment>